<evidence type="ECO:0000256" key="9">
    <source>
        <dbReference type="ARBA" id="ARBA00023128"/>
    </source>
</evidence>
<reference evidence="15" key="1">
    <citation type="submission" date="2023-03" db="EMBL/GenBank/DDBJ databases">
        <title>Massive genome expansion in bonnet fungi (Mycena s.s.) driven by repeated elements and novel gene families across ecological guilds.</title>
        <authorList>
            <consortium name="Lawrence Berkeley National Laboratory"/>
            <person name="Harder C.B."/>
            <person name="Miyauchi S."/>
            <person name="Viragh M."/>
            <person name="Kuo A."/>
            <person name="Thoen E."/>
            <person name="Andreopoulos B."/>
            <person name="Lu D."/>
            <person name="Skrede I."/>
            <person name="Drula E."/>
            <person name="Henrissat B."/>
            <person name="Morin E."/>
            <person name="Kohler A."/>
            <person name="Barry K."/>
            <person name="LaButti K."/>
            <person name="Morin E."/>
            <person name="Salamov A."/>
            <person name="Lipzen A."/>
            <person name="Mereny Z."/>
            <person name="Hegedus B."/>
            <person name="Baldrian P."/>
            <person name="Stursova M."/>
            <person name="Weitz H."/>
            <person name="Taylor A."/>
            <person name="Grigoriev I.V."/>
            <person name="Nagy L.G."/>
            <person name="Martin F."/>
            <person name="Kauserud H."/>
        </authorList>
    </citation>
    <scope>NUCLEOTIDE SEQUENCE</scope>
    <source>
        <strain evidence="15">9144</strain>
    </source>
</reference>
<dbReference type="SUPFAM" id="SSF52540">
    <property type="entry name" value="P-loop containing nucleoside triphosphate hydrolases"/>
    <property type="match status" value="1"/>
</dbReference>
<comment type="caution">
    <text evidence="15">The sequence shown here is derived from an EMBL/GenBank/DDBJ whole genome shotgun (WGS) entry which is preliminary data.</text>
</comment>
<evidence type="ECO:0000259" key="13">
    <source>
        <dbReference type="SMART" id="SM00382"/>
    </source>
</evidence>
<evidence type="ECO:0000256" key="5">
    <source>
        <dbReference type="ARBA" id="ARBA00022792"/>
    </source>
</evidence>
<keyword evidence="8" id="KW-1133">Transmembrane helix</keyword>
<protein>
    <submittedName>
        <fullName evidence="15">P-loop containing nucleoside triphosphate hydrolase protein</fullName>
    </submittedName>
</protein>
<evidence type="ECO:0000256" key="2">
    <source>
        <dbReference type="ARBA" id="ARBA00007448"/>
    </source>
</evidence>
<dbReference type="GO" id="GO:0016887">
    <property type="term" value="F:ATP hydrolysis activity"/>
    <property type="evidence" value="ECO:0007669"/>
    <property type="project" value="InterPro"/>
</dbReference>
<dbReference type="AlphaFoldDB" id="A0AAD6VG05"/>
<keyword evidence="9" id="KW-0496">Mitochondrion</keyword>
<organism evidence="15 16">
    <name type="scientific">Mycena pura</name>
    <dbReference type="NCBI Taxonomy" id="153505"/>
    <lineage>
        <taxon>Eukaryota</taxon>
        <taxon>Fungi</taxon>
        <taxon>Dikarya</taxon>
        <taxon>Basidiomycota</taxon>
        <taxon>Agaricomycotina</taxon>
        <taxon>Agaricomycetes</taxon>
        <taxon>Agaricomycetidae</taxon>
        <taxon>Agaricales</taxon>
        <taxon>Marasmiineae</taxon>
        <taxon>Mycenaceae</taxon>
        <taxon>Mycena</taxon>
    </lineage>
</organism>
<dbReference type="InterPro" id="IPR014851">
    <property type="entry name" value="BCS1_N"/>
</dbReference>
<dbReference type="Pfam" id="PF08740">
    <property type="entry name" value="BCS1_N"/>
    <property type="match status" value="1"/>
</dbReference>
<dbReference type="Pfam" id="PF25426">
    <property type="entry name" value="AAA_lid_BCS1"/>
    <property type="match status" value="1"/>
</dbReference>
<dbReference type="InterPro" id="IPR050747">
    <property type="entry name" value="Mitochondrial_chaperone_BCS1"/>
</dbReference>
<dbReference type="InterPro" id="IPR057495">
    <property type="entry name" value="AAA_lid_BCS1"/>
</dbReference>
<evidence type="ECO:0000313" key="16">
    <source>
        <dbReference type="Proteomes" id="UP001219525"/>
    </source>
</evidence>
<dbReference type="InterPro" id="IPR027417">
    <property type="entry name" value="P-loop_NTPase"/>
</dbReference>
<accession>A0AAD6VG05</accession>
<keyword evidence="4" id="KW-0547">Nucleotide-binding</keyword>
<dbReference type="GO" id="GO:0005743">
    <property type="term" value="C:mitochondrial inner membrane"/>
    <property type="evidence" value="ECO:0007669"/>
    <property type="project" value="UniProtKB-SubCell"/>
</dbReference>
<feature type="region of interest" description="Disordered" evidence="12">
    <location>
        <begin position="577"/>
        <end position="598"/>
    </location>
</feature>
<evidence type="ECO:0000256" key="3">
    <source>
        <dbReference type="ARBA" id="ARBA00022692"/>
    </source>
</evidence>
<evidence type="ECO:0000256" key="12">
    <source>
        <dbReference type="SAM" id="MobiDB-lite"/>
    </source>
</evidence>
<keyword evidence="3" id="KW-0812">Transmembrane</keyword>
<evidence type="ECO:0000256" key="6">
    <source>
        <dbReference type="ARBA" id="ARBA00022801"/>
    </source>
</evidence>
<evidence type="ECO:0000256" key="1">
    <source>
        <dbReference type="ARBA" id="ARBA00004434"/>
    </source>
</evidence>
<dbReference type="PANTHER" id="PTHR23070">
    <property type="entry name" value="BCS1 AAA-TYPE ATPASE"/>
    <property type="match status" value="1"/>
</dbReference>
<evidence type="ECO:0000313" key="15">
    <source>
        <dbReference type="EMBL" id="KAJ7211718.1"/>
    </source>
</evidence>
<dbReference type="SMART" id="SM01024">
    <property type="entry name" value="BCS1_N"/>
    <property type="match status" value="1"/>
</dbReference>
<keyword evidence="16" id="KW-1185">Reference proteome</keyword>
<comment type="similarity">
    <text evidence="2">Belongs to the AAA ATPase family. BCS1 subfamily.</text>
</comment>
<comment type="subcellular location">
    <subcellularLocation>
        <location evidence="1">Mitochondrion inner membrane</location>
        <topology evidence="1">Single-pass membrane protein</topology>
    </subcellularLocation>
</comment>
<name>A0AAD6VG05_9AGAR</name>
<dbReference type="GO" id="GO:0005524">
    <property type="term" value="F:ATP binding"/>
    <property type="evidence" value="ECO:0007669"/>
    <property type="project" value="UniProtKB-KW"/>
</dbReference>
<keyword evidence="6 15" id="KW-0378">Hydrolase</keyword>
<keyword evidence="5" id="KW-0999">Mitochondrion inner membrane</keyword>
<dbReference type="Gene3D" id="3.40.50.300">
    <property type="entry name" value="P-loop containing nucleotide triphosphate hydrolases"/>
    <property type="match status" value="1"/>
</dbReference>
<proteinExistence type="inferred from homology"/>
<dbReference type="Proteomes" id="UP001219525">
    <property type="component" value="Unassembled WGS sequence"/>
</dbReference>
<keyword evidence="10" id="KW-0472">Membrane</keyword>
<evidence type="ECO:0000259" key="14">
    <source>
        <dbReference type="SMART" id="SM01024"/>
    </source>
</evidence>
<dbReference type="EMBL" id="JARJCW010000025">
    <property type="protein sequence ID" value="KAJ7211718.1"/>
    <property type="molecule type" value="Genomic_DNA"/>
</dbReference>
<dbReference type="SMART" id="SM00382">
    <property type="entry name" value="AAA"/>
    <property type="match status" value="1"/>
</dbReference>
<evidence type="ECO:0000256" key="8">
    <source>
        <dbReference type="ARBA" id="ARBA00022989"/>
    </source>
</evidence>
<sequence>MSLSYYWSKLHRKTPPKPDASAHPPGHVASALGLSSAGATLGLLWHSYAGSSAKLLVLGSLVETGRRLFRWLVERFRIEYCTTMHLNAGDPAYEWVILLLTQERVWQRSREFVVSASSSRRKWAVRAAADAARRENADYVPTYQRPQLFRWRGFWVEIKRSGALTMDVPVGPFGHAVQGGSLSVTIYTLDMNVLSEFVEDAYSRYVQVNRPHVVVHLIDAQFGPNQPWITTKRKTKRPLKSVILPEGVVESLVADAQEFIDTESWYLEAGIPHRRGYLLHGPPGTGKTSTIYALAGALNLEIYALSLSARFVDDSYLQRAASAIPKHGIFVIEDIDCAFPVRDEDDEDEIAEAMAMAQSRGGGRARQQRGARTAVTLSGLLNVIDGVGSEEGKLFFATTNHIERLDAALLRPGRIDRKVQYELATSAQAAALFMRFFPATRFPELAASGAPGVAGDEAQTLEELAAAFAAGVPAGEFSTAELQGYLQGHKTAPREAGRGVGGWVEEERRDRLERARVQEEKRAKARERKALALAGAGMGLRPGVPMMGAGVPMMGTSVPVQDVGVPAPSAVSVPDAEIPAPPAVNGIPKAKADVTTAE</sequence>
<evidence type="ECO:0000256" key="10">
    <source>
        <dbReference type="ARBA" id="ARBA00023136"/>
    </source>
</evidence>
<dbReference type="InterPro" id="IPR003593">
    <property type="entry name" value="AAA+_ATPase"/>
</dbReference>
<gene>
    <name evidence="15" type="ORF">GGX14DRAFT_623392</name>
</gene>
<keyword evidence="7" id="KW-0067">ATP-binding</keyword>
<feature type="domain" description="AAA+ ATPase" evidence="13">
    <location>
        <begin position="273"/>
        <end position="425"/>
    </location>
</feature>
<evidence type="ECO:0000256" key="4">
    <source>
        <dbReference type="ARBA" id="ARBA00022741"/>
    </source>
</evidence>
<dbReference type="InterPro" id="IPR003959">
    <property type="entry name" value="ATPase_AAA_core"/>
</dbReference>
<dbReference type="Pfam" id="PF00004">
    <property type="entry name" value="AAA"/>
    <property type="match status" value="1"/>
</dbReference>
<evidence type="ECO:0000256" key="11">
    <source>
        <dbReference type="ARBA" id="ARBA00048778"/>
    </source>
</evidence>
<evidence type="ECO:0000256" key="7">
    <source>
        <dbReference type="ARBA" id="ARBA00022840"/>
    </source>
</evidence>
<feature type="domain" description="BCS1 N-terminal" evidence="14">
    <location>
        <begin position="56"/>
        <end position="242"/>
    </location>
</feature>
<comment type="catalytic activity">
    <reaction evidence="11">
        <text>ATP + H2O = ADP + phosphate + H(+)</text>
        <dbReference type="Rhea" id="RHEA:13065"/>
        <dbReference type="ChEBI" id="CHEBI:15377"/>
        <dbReference type="ChEBI" id="CHEBI:15378"/>
        <dbReference type="ChEBI" id="CHEBI:30616"/>
        <dbReference type="ChEBI" id="CHEBI:43474"/>
        <dbReference type="ChEBI" id="CHEBI:456216"/>
    </reaction>
    <physiologicalReaction direction="left-to-right" evidence="11">
        <dbReference type="Rhea" id="RHEA:13066"/>
    </physiologicalReaction>
</comment>